<evidence type="ECO:0000313" key="3">
    <source>
        <dbReference type="Proteomes" id="UP001361570"/>
    </source>
</evidence>
<gene>
    <name evidence="1" type="ORF">TEK04_06315</name>
    <name evidence="2" type="ORF">TEK04_17530</name>
</gene>
<organism evidence="1 3">
    <name type="scientific">Klenkia sesuvii</name>
    <dbReference type="NCBI Taxonomy" id="3103137"/>
    <lineage>
        <taxon>Bacteria</taxon>
        <taxon>Bacillati</taxon>
        <taxon>Actinomycetota</taxon>
        <taxon>Actinomycetes</taxon>
        <taxon>Geodermatophilales</taxon>
        <taxon>Geodermatophilaceae</taxon>
        <taxon>Klenkia</taxon>
    </lineage>
</organism>
<protein>
    <submittedName>
        <fullName evidence="1">IS5/IS1182 family transposase</fullName>
    </submittedName>
</protein>
<sequence>MCVCTCKPAYSSSLTDAEWALVASLLPAHDP</sequence>
<dbReference type="Proteomes" id="UP001361570">
    <property type="component" value="Unassembled WGS sequence"/>
</dbReference>
<dbReference type="EMBL" id="JBAPLU010000021">
    <property type="protein sequence ID" value="MEI4273526.1"/>
    <property type="molecule type" value="Genomic_DNA"/>
</dbReference>
<proteinExistence type="predicted"/>
<name>A0ABU8DR64_9ACTN</name>
<dbReference type="RefSeq" id="WP_432277353.1">
    <property type="nucleotide sequence ID" value="NZ_JBAPLU010000021.1"/>
</dbReference>
<evidence type="ECO:0000313" key="2">
    <source>
        <dbReference type="EMBL" id="MEI4273526.1"/>
    </source>
</evidence>
<keyword evidence="3" id="KW-1185">Reference proteome</keyword>
<evidence type="ECO:0000313" key="1">
    <source>
        <dbReference type="EMBL" id="MEI4271330.1"/>
    </source>
</evidence>
<reference evidence="1 3" key="1">
    <citation type="submission" date="2024-03" db="EMBL/GenBank/DDBJ databases">
        <title>Draft genome sequence of Klenkia sp. LSe6-5.</title>
        <authorList>
            <person name="Duangmal K."/>
            <person name="Chantavorakit T."/>
        </authorList>
    </citation>
    <scope>NUCLEOTIDE SEQUENCE [LARGE SCALE GENOMIC DNA]</scope>
    <source>
        <strain evidence="1 3">LSe6-5</strain>
    </source>
</reference>
<comment type="caution">
    <text evidence="1">The sequence shown here is derived from an EMBL/GenBank/DDBJ whole genome shotgun (WGS) entry which is preliminary data.</text>
</comment>
<dbReference type="EMBL" id="JBAPLU010000005">
    <property type="protein sequence ID" value="MEI4271330.1"/>
    <property type="molecule type" value="Genomic_DNA"/>
</dbReference>
<feature type="non-terminal residue" evidence="1">
    <location>
        <position position="31"/>
    </location>
</feature>
<accession>A0ABU8DR64</accession>